<dbReference type="Proteomes" id="UP000778864">
    <property type="component" value="Unassembled WGS sequence"/>
</dbReference>
<dbReference type="AlphaFoldDB" id="A0A418PL86"/>
<dbReference type="OMA" id="IWLQEKR"/>
<dbReference type="PANTHER" id="PTHR30625">
    <property type="entry name" value="PROTEIN TOLQ"/>
    <property type="match status" value="1"/>
</dbReference>
<evidence type="ECO:0000313" key="10">
    <source>
        <dbReference type="EMBL" id="WMS19756.1"/>
    </source>
</evidence>
<dbReference type="InterPro" id="IPR002898">
    <property type="entry name" value="MotA_ExbB_proton_chnl"/>
</dbReference>
<reference evidence="9" key="1">
    <citation type="submission" date="2021-02" db="EMBL/GenBank/DDBJ databases">
        <title>Infant gut strain persistence is associated with maternal origin, phylogeny, and functional potential including surface adhesion and iron acquisition.</title>
        <authorList>
            <person name="Lou Y.C."/>
        </authorList>
    </citation>
    <scope>NUCLEOTIDE SEQUENCE</scope>
    <source>
        <strain evidence="9">L3_108_031G1_dasL3_108_031G1_concoct_20</strain>
    </source>
</reference>
<evidence type="ECO:0000256" key="6">
    <source>
        <dbReference type="RuleBase" id="RU004057"/>
    </source>
</evidence>
<feature type="transmembrane region" description="Helical" evidence="7">
    <location>
        <begin position="6"/>
        <end position="30"/>
    </location>
</feature>
<dbReference type="GO" id="GO:0005886">
    <property type="term" value="C:plasma membrane"/>
    <property type="evidence" value="ECO:0007669"/>
    <property type="project" value="UniProtKB-SubCell"/>
</dbReference>
<feature type="transmembrane region" description="Helical" evidence="7">
    <location>
        <begin position="111"/>
        <end position="135"/>
    </location>
</feature>
<reference evidence="10" key="2">
    <citation type="submission" date="2023-08" db="EMBL/GenBank/DDBJ databases">
        <title>Veillonella_parvula_DSM 2007_complete_genome_hifiasm_Zymo_Research_D6332.</title>
        <authorList>
            <person name="Damerum A."/>
        </authorList>
    </citation>
    <scope>NUCLEOTIDE SEQUENCE</scope>
    <source>
        <strain evidence="10">DSM 2007</strain>
    </source>
</reference>
<dbReference type="EMBL" id="CP133463">
    <property type="protein sequence ID" value="WMS19756.1"/>
    <property type="molecule type" value="Genomic_DNA"/>
</dbReference>
<dbReference type="Proteomes" id="UP001228955">
    <property type="component" value="Chromosome"/>
</dbReference>
<proteinExistence type="inferred from homology"/>
<protein>
    <submittedName>
        <fullName evidence="9">MotA/TolQ/ExbB proton channel family protein</fullName>
    </submittedName>
</protein>
<dbReference type="GeneID" id="69652598"/>
<evidence type="ECO:0000256" key="3">
    <source>
        <dbReference type="ARBA" id="ARBA00022692"/>
    </source>
</evidence>
<name>A0A418PL86_VEIPA</name>
<evidence type="ECO:0000259" key="8">
    <source>
        <dbReference type="Pfam" id="PF01618"/>
    </source>
</evidence>
<evidence type="ECO:0000313" key="11">
    <source>
        <dbReference type="Proteomes" id="UP000778864"/>
    </source>
</evidence>
<dbReference type="EMBL" id="JAGZMU010000002">
    <property type="protein sequence ID" value="MBS4893235.1"/>
    <property type="molecule type" value="Genomic_DNA"/>
</dbReference>
<dbReference type="InterPro" id="IPR050790">
    <property type="entry name" value="ExbB/TolQ_transport"/>
</dbReference>
<evidence type="ECO:0000256" key="1">
    <source>
        <dbReference type="ARBA" id="ARBA00004651"/>
    </source>
</evidence>
<dbReference type="PANTHER" id="PTHR30625:SF11">
    <property type="entry name" value="MOTA_TOLQ_EXBB PROTON CHANNEL DOMAIN-CONTAINING PROTEIN"/>
    <property type="match status" value="1"/>
</dbReference>
<dbReference type="RefSeq" id="WP_004694376.1">
    <property type="nucleotide sequence ID" value="NZ_CABFMP010000007.1"/>
</dbReference>
<evidence type="ECO:0000256" key="4">
    <source>
        <dbReference type="ARBA" id="ARBA00022989"/>
    </source>
</evidence>
<gene>
    <name evidence="9" type="ORF">KHZ90_05595</name>
    <name evidence="10" type="ORF">RDV51_00025</name>
</gene>
<sequence>MEYTIHLFNAGGFVMYPLVLFMLAACTILFERIRTYRNINHELQQLSDSIDAGRNSNNWSTLENSIKNSDDALSRFVSPIVESVYSAEGLENRLHDVVGYMDERLKRGLNWLSMMVTMAPLLGLLGTVVGMIRSFAAVGGDIGAPTVITGGVSEALVATATGLSVAIVALAIHSWCTDKVNSDIAKLEQKLGSIMDLYIRSQR</sequence>
<keyword evidence="3 7" id="KW-0812">Transmembrane</keyword>
<keyword evidence="6" id="KW-0813">Transport</keyword>
<evidence type="ECO:0000313" key="9">
    <source>
        <dbReference type="EMBL" id="MBS4893235.1"/>
    </source>
</evidence>
<feature type="domain" description="MotA/TolQ/ExbB proton channel" evidence="8">
    <location>
        <begin position="85"/>
        <end position="188"/>
    </location>
</feature>
<keyword evidence="2" id="KW-1003">Cell membrane</keyword>
<accession>A0A418PL86</accession>
<keyword evidence="5 7" id="KW-0472">Membrane</keyword>
<keyword evidence="6" id="KW-0653">Protein transport</keyword>
<evidence type="ECO:0000256" key="5">
    <source>
        <dbReference type="ARBA" id="ARBA00023136"/>
    </source>
</evidence>
<comment type="subcellular location">
    <subcellularLocation>
        <location evidence="1">Cell membrane</location>
        <topology evidence="1">Multi-pass membrane protein</topology>
    </subcellularLocation>
    <subcellularLocation>
        <location evidence="6">Membrane</location>
        <topology evidence="6">Multi-pass membrane protein</topology>
    </subcellularLocation>
</comment>
<organism evidence="9 11">
    <name type="scientific">Veillonella parvula</name>
    <name type="common">Staphylococcus parvulus</name>
    <dbReference type="NCBI Taxonomy" id="29466"/>
    <lineage>
        <taxon>Bacteria</taxon>
        <taxon>Bacillati</taxon>
        <taxon>Bacillota</taxon>
        <taxon>Negativicutes</taxon>
        <taxon>Veillonellales</taxon>
        <taxon>Veillonellaceae</taxon>
        <taxon>Veillonella</taxon>
    </lineage>
</organism>
<evidence type="ECO:0000256" key="7">
    <source>
        <dbReference type="SAM" id="Phobius"/>
    </source>
</evidence>
<comment type="similarity">
    <text evidence="6">Belongs to the exbB/tolQ family.</text>
</comment>
<keyword evidence="4 7" id="KW-1133">Transmembrane helix</keyword>
<feature type="transmembrane region" description="Helical" evidence="7">
    <location>
        <begin position="155"/>
        <end position="176"/>
    </location>
</feature>
<dbReference type="GO" id="GO:0017038">
    <property type="term" value="P:protein import"/>
    <property type="evidence" value="ECO:0007669"/>
    <property type="project" value="TreeGrafter"/>
</dbReference>
<evidence type="ECO:0000256" key="2">
    <source>
        <dbReference type="ARBA" id="ARBA00022475"/>
    </source>
</evidence>
<dbReference type="Pfam" id="PF01618">
    <property type="entry name" value="MotA_ExbB"/>
    <property type="match status" value="1"/>
</dbReference>